<dbReference type="InterPro" id="IPR008862">
    <property type="entry name" value="Tcp11"/>
</dbReference>
<evidence type="ECO:0000256" key="1">
    <source>
        <dbReference type="ARBA" id="ARBA00010954"/>
    </source>
</evidence>
<reference evidence="4" key="1">
    <citation type="submission" date="2024-06" db="EMBL/GenBank/DDBJ databases">
        <title>Multi-omics analyses provide insights into the biosynthesis of the anticancer antibiotic pleurotin in Hohenbuehelia grisea.</title>
        <authorList>
            <person name="Weaver J.A."/>
            <person name="Alberti F."/>
        </authorList>
    </citation>
    <scope>NUCLEOTIDE SEQUENCE [LARGE SCALE GENOMIC DNA]</scope>
    <source>
        <strain evidence="4">T-177</strain>
    </source>
</reference>
<dbReference type="Proteomes" id="UP001556367">
    <property type="component" value="Unassembled WGS sequence"/>
</dbReference>
<accession>A0ABR3JMC2</accession>
<dbReference type="Pfam" id="PF05794">
    <property type="entry name" value="Tcp11"/>
    <property type="match status" value="1"/>
</dbReference>
<feature type="region of interest" description="Disordered" evidence="2">
    <location>
        <begin position="173"/>
        <end position="198"/>
    </location>
</feature>
<sequence>MPTTNDAFNPALHGLLPDELVQTVNQTYLLQLLAVEPAKVLPPGKSLLAMMTNATNNVDGLARSNKPALQGRVEDIIKQAFWDEAAESLSDPLPSVQLTRLKHFHADMLQTLNPLFPKGHAILLSLSSPLPPTSSPLQYSVVFLKEILLALRERCAPVRDQEIDECIQRLESPLPLATDPPTSPHSKPTDEDGKTTSRHISPIAQRVTDTIKSILLVAEEMKSDLDQFTPGNMTEVQLRDIIMLQAKQRERETVAALWRAKLWDEVSMKRLWDDWAAEPIQAHLDVELSRHETSGALSRNRWVLRLLQSLGSPTPVSCNSPLSLPQSTVPPSSQQSAGEQPAYQEPSNSLPPQLFFSSPALFHIQNLLQALVISAALRSLTRLPPSPDGAHELMQRVWTLLRSEIDEPDTGPSATKLVHLADEVIRARRMAATTEHSPTPSGQHATIPPLEDEEERRIRAAVERTLQFSDPVLGLLQKRLLSSMAKALVDLVSTSPATQAQSTRSRAHDGFAGGSSQNDHVGNQASSVHGYAPVRMKTGRGRPLSSGNDSENERPGKRNKLFPTNEFTGSGSLAWDVSMSRDVAALSHIKGFEEKECLHNYLFGPPMPNNARLFMTRPARQAYVMVWASTRTR</sequence>
<feature type="compositionally biased region" description="Polar residues" evidence="2">
    <location>
        <begin position="495"/>
        <end position="504"/>
    </location>
</feature>
<keyword evidence="4" id="KW-1185">Reference proteome</keyword>
<evidence type="ECO:0000313" key="4">
    <source>
        <dbReference type="Proteomes" id="UP001556367"/>
    </source>
</evidence>
<name>A0ABR3JMC2_9AGAR</name>
<proteinExistence type="inferred from homology"/>
<comment type="caution">
    <text evidence="3">The sequence shown here is derived from an EMBL/GenBank/DDBJ whole genome shotgun (WGS) entry which is preliminary data.</text>
</comment>
<protein>
    <submittedName>
        <fullName evidence="3">Uncharacterized protein</fullName>
    </submittedName>
</protein>
<feature type="region of interest" description="Disordered" evidence="2">
    <location>
        <begin position="317"/>
        <end position="349"/>
    </location>
</feature>
<dbReference type="EMBL" id="JASNQZ010000006">
    <property type="protein sequence ID" value="KAL0956507.1"/>
    <property type="molecule type" value="Genomic_DNA"/>
</dbReference>
<comment type="similarity">
    <text evidence="1">Belongs to the TCP11 family.</text>
</comment>
<feature type="compositionally biased region" description="Polar residues" evidence="2">
    <location>
        <begin position="514"/>
        <end position="527"/>
    </location>
</feature>
<evidence type="ECO:0000256" key="2">
    <source>
        <dbReference type="SAM" id="MobiDB-lite"/>
    </source>
</evidence>
<gene>
    <name evidence="3" type="ORF">HGRIS_002648</name>
</gene>
<feature type="region of interest" description="Disordered" evidence="2">
    <location>
        <begin position="495"/>
        <end position="565"/>
    </location>
</feature>
<feature type="region of interest" description="Disordered" evidence="2">
    <location>
        <begin position="432"/>
        <end position="451"/>
    </location>
</feature>
<feature type="compositionally biased region" description="Polar residues" evidence="2">
    <location>
        <begin position="434"/>
        <end position="444"/>
    </location>
</feature>
<feature type="compositionally biased region" description="Low complexity" evidence="2">
    <location>
        <begin position="320"/>
        <end position="336"/>
    </location>
</feature>
<organism evidence="3 4">
    <name type="scientific">Hohenbuehelia grisea</name>
    <dbReference type="NCBI Taxonomy" id="104357"/>
    <lineage>
        <taxon>Eukaryota</taxon>
        <taxon>Fungi</taxon>
        <taxon>Dikarya</taxon>
        <taxon>Basidiomycota</taxon>
        <taxon>Agaricomycotina</taxon>
        <taxon>Agaricomycetes</taxon>
        <taxon>Agaricomycetidae</taxon>
        <taxon>Agaricales</taxon>
        <taxon>Pleurotineae</taxon>
        <taxon>Pleurotaceae</taxon>
        <taxon>Hohenbuehelia</taxon>
    </lineage>
</organism>
<evidence type="ECO:0000313" key="3">
    <source>
        <dbReference type="EMBL" id="KAL0956507.1"/>
    </source>
</evidence>